<organism evidence="1 2">
    <name type="scientific">Euroglyphus maynei</name>
    <name type="common">Mayne's house dust mite</name>
    <dbReference type="NCBI Taxonomy" id="6958"/>
    <lineage>
        <taxon>Eukaryota</taxon>
        <taxon>Metazoa</taxon>
        <taxon>Ecdysozoa</taxon>
        <taxon>Arthropoda</taxon>
        <taxon>Chelicerata</taxon>
        <taxon>Arachnida</taxon>
        <taxon>Acari</taxon>
        <taxon>Acariformes</taxon>
        <taxon>Sarcoptiformes</taxon>
        <taxon>Astigmata</taxon>
        <taxon>Psoroptidia</taxon>
        <taxon>Analgoidea</taxon>
        <taxon>Pyroglyphidae</taxon>
        <taxon>Pyroglyphinae</taxon>
        <taxon>Euroglyphus</taxon>
    </lineage>
</organism>
<sequence>MITRFSTLIEAAPFEPVATSLRTVPLIEDALATTAALVADKLPAVPLTAAPLVEEQLPVVPLTAAPLVEEQLPAA</sequence>
<dbReference type="EMBL" id="MUJZ01059895">
    <property type="protein sequence ID" value="OTF71648.1"/>
    <property type="molecule type" value="Genomic_DNA"/>
</dbReference>
<keyword evidence="2" id="KW-1185">Reference proteome</keyword>
<name>A0A1Y3AV25_EURMA</name>
<dbReference type="AlphaFoldDB" id="A0A1Y3AV25"/>
<protein>
    <submittedName>
        <fullName evidence="1">Uncharacterized protein</fullName>
    </submittedName>
</protein>
<reference evidence="1 2" key="1">
    <citation type="submission" date="2017-03" db="EMBL/GenBank/DDBJ databases">
        <title>Genome Survey of Euroglyphus maynei.</title>
        <authorList>
            <person name="Arlian L.G."/>
            <person name="Morgan M.S."/>
            <person name="Rider S.D."/>
        </authorList>
    </citation>
    <scope>NUCLEOTIDE SEQUENCE [LARGE SCALE GENOMIC DNA]</scope>
    <source>
        <strain evidence="1">Arlian Lab</strain>
        <tissue evidence="1">Whole body</tissue>
    </source>
</reference>
<gene>
    <name evidence="1" type="ORF">BLA29_015100</name>
</gene>
<comment type="caution">
    <text evidence="1">The sequence shown here is derived from an EMBL/GenBank/DDBJ whole genome shotgun (WGS) entry which is preliminary data.</text>
</comment>
<feature type="non-terminal residue" evidence="1">
    <location>
        <position position="75"/>
    </location>
</feature>
<dbReference type="Proteomes" id="UP000194236">
    <property type="component" value="Unassembled WGS sequence"/>
</dbReference>
<evidence type="ECO:0000313" key="2">
    <source>
        <dbReference type="Proteomes" id="UP000194236"/>
    </source>
</evidence>
<evidence type="ECO:0000313" key="1">
    <source>
        <dbReference type="EMBL" id="OTF71648.1"/>
    </source>
</evidence>
<accession>A0A1Y3AV25</accession>
<proteinExistence type="predicted"/>